<dbReference type="NCBIfam" id="TIGR03506">
    <property type="entry name" value="FlgEFG_subfam"/>
    <property type="match status" value="1"/>
</dbReference>
<evidence type="ECO:0000256" key="4">
    <source>
        <dbReference type="RuleBase" id="RU362116"/>
    </source>
</evidence>
<accession>Q216W8</accession>
<dbReference type="PANTHER" id="PTHR30435:SF1">
    <property type="entry name" value="FLAGELLAR HOOK PROTEIN FLGE"/>
    <property type="match status" value="1"/>
</dbReference>
<dbReference type="InterPro" id="IPR020013">
    <property type="entry name" value="Flagellar_FlgE/F/G"/>
</dbReference>
<dbReference type="GO" id="GO:0009425">
    <property type="term" value="C:bacterial-type flagellum basal body"/>
    <property type="evidence" value="ECO:0007669"/>
    <property type="project" value="UniProtKB-SubCell"/>
</dbReference>
<comment type="function">
    <text evidence="4">A flexible structure which links the flagellar filament to the drive apparatus in the basal body.</text>
</comment>
<feature type="domain" description="Flagellar hook protein FlgE/F/G-like D1" evidence="7">
    <location>
        <begin position="84"/>
        <end position="129"/>
    </location>
</feature>
<evidence type="ECO:0000256" key="1">
    <source>
        <dbReference type="ARBA" id="ARBA00004117"/>
    </source>
</evidence>
<feature type="domain" description="Flagellar basal-body/hook protein C-terminal" evidence="6">
    <location>
        <begin position="419"/>
        <end position="461"/>
    </location>
</feature>
<feature type="domain" description="Flagellar basal body rod protein N-terminal" evidence="5">
    <location>
        <begin position="7"/>
        <end position="37"/>
    </location>
</feature>
<dbReference type="RefSeq" id="WP_011472469.1">
    <property type="nucleotide sequence ID" value="NC_007925.1"/>
</dbReference>
<evidence type="ECO:0000259" key="5">
    <source>
        <dbReference type="Pfam" id="PF00460"/>
    </source>
</evidence>
<name>Q216W8_RHOPB</name>
<dbReference type="HOGENOM" id="CLU_013687_2_0_5"/>
<keyword evidence="3 4" id="KW-0975">Bacterial flagellum</keyword>
<comment type="subcellular location">
    <subcellularLocation>
        <location evidence="1 4">Bacterial flagellum basal body</location>
    </subcellularLocation>
</comment>
<reference evidence="8" key="1">
    <citation type="submission" date="2006-03" db="EMBL/GenBank/DDBJ databases">
        <title>Complete sequence of Rhodopseudomonas palustris BisB18.</title>
        <authorList>
            <consortium name="US DOE Joint Genome Institute"/>
            <person name="Copeland A."/>
            <person name="Lucas S."/>
            <person name="Lapidus A."/>
            <person name="Barry K."/>
            <person name="Detter J.C."/>
            <person name="Glavina del Rio T."/>
            <person name="Hammon N."/>
            <person name="Israni S."/>
            <person name="Dalin E."/>
            <person name="Tice H."/>
            <person name="Pitluck S."/>
            <person name="Chain P."/>
            <person name="Malfatti S."/>
            <person name="Shin M."/>
            <person name="Vergez L."/>
            <person name="Schmutz J."/>
            <person name="Larimer F."/>
            <person name="Land M."/>
            <person name="Hauser L."/>
            <person name="Pelletier D.A."/>
            <person name="Kyrpides N."/>
            <person name="Anderson I."/>
            <person name="Oda Y."/>
            <person name="Harwood C.S."/>
            <person name="Richardson P."/>
        </authorList>
    </citation>
    <scope>NUCLEOTIDE SEQUENCE [LARGE SCALE GENOMIC DNA]</scope>
    <source>
        <strain evidence="8">BisB18</strain>
    </source>
</reference>
<dbReference type="STRING" id="316056.RPC_2013"/>
<evidence type="ECO:0000259" key="7">
    <source>
        <dbReference type="Pfam" id="PF22692"/>
    </source>
</evidence>
<dbReference type="KEGG" id="rpc:RPC_2013"/>
<dbReference type="Pfam" id="PF06429">
    <property type="entry name" value="Flg_bbr_C"/>
    <property type="match status" value="1"/>
</dbReference>
<dbReference type="GO" id="GO:0009424">
    <property type="term" value="C:bacterial-type flagellum hook"/>
    <property type="evidence" value="ECO:0007669"/>
    <property type="project" value="TreeGrafter"/>
</dbReference>
<evidence type="ECO:0000259" key="6">
    <source>
        <dbReference type="Pfam" id="PF06429"/>
    </source>
</evidence>
<comment type="similarity">
    <text evidence="2 4">Belongs to the flagella basal body rod proteins family.</text>
</comment>
<dbReference type="SUPFAM" id="SSF117143">
    <property type="entry name" value="Flagellar hook protein flgE"/>
    <property type="match status" value="1"/>
</dbReference>
<dbReference type="eggNOG" id="COG1749">
    <property type="taxonomic scope" value="Bacteria"/>
</dbReference>
<dbReference type="InterPro" id="IPR037925">
    <property type="entry name" value="FlgE/F/G-like"/>
</dbReference>
<dbReference type="AlphaFoldDB" id="Q216W8"/>
<proteinExistence type="inferred from homology"/>
<dbReference type="PANTHER" id="PTHR30435">
    <property type="entry name" value="FLAGELLAR PROTEIN"/>
    <property type="match status" value="1"/>
</dbReference>
<evidence type="ECO:0000256" key="2">
    <source>
        <dbReference type="ARBA" id="ARBA00009677"/>
    </source>
</evidence>
<dbReference type="OrthoDB" id="8372879at2"/>
<dbReference type="InterPro" id="IPR053967">
    <property type="entry name" value="LlgE_F_G-like_D1"/>
</dbReference>
<dbReference type="Pfam" id="PF22692">
    <property type="entry name" value="LlgE_F_G_D1"/>
    <property type="match status" value="1"/>
</dbReference>
<evidence type="ECO:0000256" key="3">
    <source>
        <dbReference type="ARBA" id="ARBA00023143"/>
    </source>
</evidence>
<protein>
    <recommendedName>
        <fullName evidence="4">Flagellar hook protein FlgE</fullName>
    </recommendedName>
</protein>
<dbReference type="GO" id="GO:0071978">
    <property type="term" value="P:bacterial-type flagellum-dependent swarming motility"/>
    <property type="evidence" value="ECO:0007669"/>
    <property type="project" value="TreeGrafter"/>
</dbReference>
<dbReference type="EMBL" id="CP000301">
    <property type="protein sequence ID" value="ABD87568.1"/>
    <property type="molecule type" value="Genomic_DNA"/>
</dbReference>
<dbReference type="Pfam" id="PF00460">
    <property type="entry name" value="Flg_bb_rod"/>
    <property type="match status" value="1"/>
</dbReference>
<sequence>MSITAAINTAISGMAAQSYAIGNISGNIANAHTPGFKRIDTSFADLVSNQGPKRTLAGPVLAEARFTTSVQGPLTATGVGTNMAINGSGFFTVMQRESGSAQSVYTRRGDFAVDKQGYLVNGTGGYLLGNNLDPVSGRVTSSGLIKIANTTLPGRQTTRIDYAANLPKVPTTTASVGGDSSPYTVASAVVIDPTLTAPDLTKKVVGAAQVPAFLDKSLMGPSLTMYMAGGSPASLSTRWAKVQDAAATATPPKNAIWNLFYASSSTAAKDSDWVNVGSAFSFDSAGKLVPPAHATVSSSGAVSLKIPQVAVDGVSVGDITMNLGSSGLTQNAASAGTVTTNALAQDGYASGSLKSLSVSGDGTIVGSFSNEMTASVATAGVVNFMNPNGLRPTSGGNYEQSRDSGAPLAGLNGGTIVGGNIEGSNSDVAGQFSKLVATQQAYSANVKVMTTANQMMADLLNAVR</sequence>
<gene>
    <name evidence="8" type="ordered locus">RPC_2013</name>
</gene>
<dbReference type="InterPro" id="IPR010930">
    <property type="entry name" value="Flg_bb/hook_C_dom"/>
</dbReference>
<evidence type="ECO:0000313" key="8">
    <source>
        <dbReference type="EMBL" id="ABD87568.1"/>
    </source>
</evidence>
<dbReference type="GO" id="GO:0005829">
    <property type="term" value="C:cytosol"/>
    <property type="evidence" value="ECO:0007669"/>
    <property type="project" value="TreeGrafter"/>
</dbReference>
<dbReference type="InterPro" id="IPR001444">
    <property type="entry name" value="Flag_bb_rod_N"/>
</dbReference>
<organism evidence="8">
    <name type="scientific">Rhodopseudomonas palustris (strain BisB18)</name>
    <dbReference type="NCBI Taxonomy" id="316056"/>
    <lineage>
        <taxon>Bacteria</taxon>
        <taxon>Pseudomonadati</taxon>
        <taxon>Pseudomonadota</taxon>
        <taxon>Alphaproteobacteria</taxon>
        <taxon>Hyphomicrobiales</taxon>
        <taxon>Nitrobacteraceae</taxon>
        <taxon>Rhodopseudomonas</taxon>
    </lineage>
</organism>